<evidence type="ECO:0000256" key="3">
    <source>
        <dbReference type="ARBA" id="ARBA00022692"/>
    </source>
</evidence>
<protein>
    <submittedName>
        <fullName evidence="7">YjbE family putative metal transport protein</fullName>
    </submittedName>
</protein>
<evidence type="ECO:0000256" key="2">
    <source>
        <dbReference type="ARBA" id="ARBA00007511"/>
    </source>
</evidence>
<feature type="transmembrane region" description="Helical" evidence="6">
    <location>
        <begin position="191"/>
        <end position="212"/>
    </location>
</feature>
<evidence type="ECO:0000256" key="4">
    <source>
        <dbReference type="ARBA" id="ARBA00022989"/>
    </source>
</evidence>
<evidence type="ECO:0000313" key="8">
    <source>
        <dbReference type="Proteomes" id="UP000318138"/>
    </source>
</evidence>
<evidence type="ECO:0000256" key="1">
    <source>
        <dbReference type="ARBA" id="ARBA00004141"/>
    </source>
</evidence>
<keyword evidence="4 6" id="KW-1133">Transmembrane helix</keyword>
<dbReference type="PANTHER" id="PTHR30238:SF4">
    <property type="entry name" value="SLL1022 PROTEIN"/>
    <property type="match status" value="1"/>
</dbReference>
<dbReference type="EMBL" id="CP041372">
    <property type="protein sequence ID" value="QKS71764.1"/>
    <property type="molecule type" value="Genomic_DNA"/>
</dbReference>
<dbReference type="AlphaFoldDB" id="A0A859FGI7"/>
<feature type="transmembrane region" description="Helical" evidence="6">
    <location>
        <begin position="6"/>
        <end position="30"/>
    </location>
</feature>
<gene>
    <name evidence="7" type="ORF">FLK61_34385</name>
</gene>
<name>A0A859FGI7_9BACI</name>
<accession>A0A859FGI7</accession>
<organism evidence="7 8">
    <name type="scientific">Paenalkalicoccus suaedae</name>
    <dbReference type="NCBI Taxonomy" id="2592382"/>
    <lineage>
        <taxon>Bacteria</taxon>
        <taxon>Bacillati</taxon>
        <taxon>Bacillota</taxon>
        <taxon>Bacilli</taxon>
        <taxon>Bacillales</taxon>
        <taxon>Bacillaceae</taxon>
        <taxon>Paenalkalicoccus</taxon>
    </lineage>
</organism>
<feature type="transmembrane region" description="Helical" evidence="6">
    <location>
        <begin position="132"/>
        <end position="154"/>
    </location>
</feature>
<dbReference type="PANTHER" id="PTHR30238">
    <property type="entry name" value="MEMBRANE BOUND PREDICTED REDOX MODULATOR"/>
    <property type="match status" value="1"/>
</dbReference>
<sequence>MDIESWFDIIQIISIDIILGGDNAIVVALACRNLPQHLRYKAMVFGVMLAVAVRIIMTITAMHILSLPFVMGIGGLLLLIIAWKLTASESDNLDIKSAPTLTGAIQTILLADIVMGFDNVLAIAGAAKGESYLVFIGLIVSVPIIIWGSRIILLVINKYPIIIYLGAALLYYTGAGMLLQEQLIYEALLSTGLPLFYFQPLLVAVALLVTFLKSNYTYKKA</sequence>
<proteinExistence type="inferred from homology"/>
<dbReference type="Pfam" id="PF03741">
    <property type="entry name" value="TerC"/>
    <property type="match status" value="1"/>
</dbReference>
<keyword evidence="8" id="KW-1185">Reference proteome</keyword>
<evidence type="ECO:0000256" key="5">
    <source>
        <dbReference type="ARBA" id="ARBA00023136"/>
    </source>
</evidence>
<dbReference type="KEGG" id="psua:FLK61_34385"/>
<keyword evidence="5 6" id="KW-0472">Membrane</keyword>
<dbReference type="InterPro" id="IPR005496">
    <property type="entry name" value="Integral_membrane_TerC"/>
</dbReference>
<dbReference type="RefSeq" id="WP_176009749.1">
    <property type="nucleotide sequence ID" value="NZ_CP041372.2"/>
</dbReference>
<comment type="subcellular location">
    <subcellularLocation>
        <location evidence="1">Membrane</location>
        <topology evidence="1">Multi-pass membrane protein</topology>
    </subcellularLocation>
</comment>
<comment type="similarity">
    <text evidence="2">Belongs to the TerC family.</text>
</comment>
<reference evidence="8" key="1">
    <citation type="submission" date="2019-07" db="EMBL/GenBank/DDBJ databases">
        <title>Bacillus alkalisoli sp. nov. isolated from saline soil.</title>
        <authorList>
            <person name="Sun J.-Q."/>
            <person name="Xu L."/>
        </authorList>
    </citation>
    <scope>NUCLEOTIDE SEQUENCE [LARGE SCALE GENOMIC DNA]</scope>
    <source>
        <strain evidence="8">M4U3P1</strain>
    </source>
</reference>
<dbReference type="NCBIfam" id="TIGR03717">
    <property type="entry name" value="R_switched_YjbE"/>
    <property type="match status" value="1"/>
</dbReference>
<dbReference type="Proteomes" id="UP000318138">
    <property type="component" value="Chromosome"/>
</dbReference>
<evidence type="ECO:0000256" key="6">
    <source>
        <dbReference type="SAM" id="Phobius"/>
    </source>
</evidence>
<dbReference type="GO" id="GO:0016020">
    <property type="term" value="C:membrane"/>
    <property type="evidence" value="ECO:0007669"/>
    <property type="project" value="UniProtKB-SubCell"/>
</dbReference>
<feature type="transmembrane region" description="Helical" evidence="6">
    <location>
        <begin position="67"/>
        <end position="86"/>
    </location>
</feature>
<feature type="transmembrane region" description="Helical" evidence="6">
    <location>
        <begin position="42"/>
        <end position="61"/>
    </location>
</feature>
<keyword evidence="3 6" id="KW-0812">Transmembrane</keyword>
<feature type="transmembrane region" description="Helical" evidence="6">
    <location>
        <begin position="161"/>
        <end position="179"/>
    </location>
</feature>
<evidence type="ECO:0000313" key="7">
    <source>
        <dbReference type="EMBL" id="QKS71764.1"/>
    </source>
</evidence>
<dbReference type="InterPro" id="IPR022301">
    <property type="entry name" value="Integral_membrane_YjbE"/>
</dbReference>